<reference evidence="2 3" key="1">
    <citation type="submission" date="2019-12" db="EMBL/GenBank/DDBJ databases">
        <authorList>
            <person name="Huq M.A."/>
        </authorList>
    </citation>
    <scope>NUCLEOTIDE SEQUENCE [LARGE SCALE GENOMIC DNA]</scope>
    <source>
        <strain evidence="2 3">MAH-25</strain>
    </source>
</reference>
<sequence length="277" mass="28091">MQIPDGAVLADGVLTVAVDRLAQVLPGLAGLAGDDEVRVVLVLADSTRHPSLDPVMAGPTRNPSIDPVIAGSTRNPSPGSDDRATDGKIPDEPGAGDGCRVEPGMTMDRVEPGMTTGAGTDGCLGDPGMAPSTLLRALPQPVVAMAGGTCEAATVAVLAASDIVFAAHDARFVVIDGTVVDAREAEARGIVTCTFPAADLERETQALARDLAAKDPLALRLTKETLAEVGAIAWDAVLDYNAAKVAQLKELQAGRPSSRAAGVASFLAGKSKPGLGS</sequence>
<dbReference type="AlphaFoldDB" id="A0A6N8IW62"/>
<protein>
    <recommendedName>
        <fullName evidence="4">Enoyl-CoA hydratase/isomerase family protein</fullName>
    </recommendedName>
</protein>
<organism evidence="2 3">
    <name type="scientific">Ramlibacter pinisoli</name>
    <dbReference type="NCBI Taxonomy" id="2682844"/>
    <lineage>
        <taxon>Bacteria</taxon>
        <taxon>Pseudomonadati</taxon>
        <taxon>Pseudomonadota</taxon>
        <taxon>Betaproteobacteria</taxon>
        <taxon>Burkholderiales</taxon>
        <taxon>Comamonadaceae</taxon>
        <taxon>Ramlibacter</taxon>
    </lineage>
</organism>
<dbReference type="InterPro" id="IPR029045">
    <property type="entry name" value="ClpP/crotonase-like_dom_sf"/>
</dbReference>
<dbReference type="SUPFAM" id="SSF52096">
    <property type="entry name" value="ClpP/crotonase"/>
    <property type="match status" value="1"/>
</dbReference>
<accession>A0A6N8IW62</accession>
<name>A0A6N8IW62_9BURK</name>
<comment type="caution">
    <text evidence="2">The sequence shown here is derived from an EMBL/GenBank/DDBJ whole genome shotgun (WGS) entry which is preliminary data.</text>
</comment>
<dbReference type="Gene3D" id="3.90.226.10">
    <property type="entry name" value="2-enoyl-CoA Hydratase, Chain A, domain 1"/>
    <property type="match status" value="1"/>
</dbReference>
<evidence type="ECO:0000313" key="3">
    <source>
        <dbReference type="Proteomes" id="UP000469385"/>
    </source>
</evidence>
<proteinExistence type="predicted"/>
<gene>
    <name evidence="2" type="ORF">GON04_16330</name>
</gene>
<evidence type="ECO:0000313" key="2">
    <source>
        <dbReference type="EMBL" id="MVQ31028.1"/>
    </source>
</evidence>
<evidence type="ECO:0008006" key="4">
    <source>
        <dbReference type="Google" id="ProtNLM"/>
    </source>
</evidence>
<feature type="region of interest" description="Disordered" evidence="1">
    <location>
        <begin position="49"/>
        <end position="101"/>
    </location>
</feature>
<evidence type="ECO:0000256" key="1">
    <source>
        <dbReference type="SAM" id="MobiDB-lite"/>
    </source>
</evidence>
<keyword evidence="3" id="KW-1185">Reference proteome</keyword>
<dbReference type="Proteomes" id="UP000469385">
    <property type="component" value="Unassembled WGS sequence"/>
</dbReference>
<dbReference type="RefSeq" id="WP_157399123.1">
    <property type="nucleotide sequence ID" value="NZ_WSEL01000009.1"/>
</dbReference>
<feature type="compositionally biased region" description="Basic and acidic residues" evidence="1">
    <location>
        <begin position="80"/>
        <end position="91"/>
    </location>
</feature>
<dbReference type="EMBL" id="WSEL01000009">
    <property type="protein sequence ID" value="MVQ31028.1"/>
    <property type="molecule type" value="Genomic_DNA"/>
</dbReference>